<dbReference type="InterPro" id="IPR051970">
    <property type="entry name" value="TEL2_Regulation"/>
</dbReference>
<dbReference type="AlphaFoldDB" id="A0AAN6YE79"/>
<feature type="compositionally biased region" description="Acidic residues" evidence="2">
    <location>
        <begin position="551"/>
        <end position="562"/>
    </location>
</feature>
<accession>A0AAN6YE79</accession>
<keyword evidence="5" id="KW-1185">Reference proteome</keyword>
<comment type="caution">
    <text evidence="4">The sequence shown here is derived from an EMBL/GenBank/DDBJ whole genome shotgun (WGS) entry which is preliminary data.</text>
</comment>
<dbReference type="GO" id="GO:0042162">
    <property type="term" value="F:telomeric DNA binding"/>
    <property type="evidence" value="ECO:0007669"/>
    <property type="project" value="TreeGrafter"/>
</dbReference>
<dbReference type="Pfam" id="PF10193">
    <property type="entry name" value="Telomere_reg-2"/>
    <property type="match status" value="1"/>
</dbReference>
<evidence type="ECO:0000259" key="3">
    <source>
        <dbReference type="Pfam" id="PF10193"/>
    </source>
</evidence>
<feature type="compositionally biased region" description="Acidic residues" evidence="2">
    <location>
        <begin position="570"/>
        <end position="579"/>
    </location>
</feature>
<evidence type="ECO:0000313" key="4">
    <source>
        <dbReference type="EMBL" id="KAK4217016.1"/>
    </source>
</evidence>
<gene>
    <name evidence="4" type="ORF">QBC37DRAFT_415810</name>
</gene>
<dbReference type="GO" id="GO:0005829">
    <property type="term" value="C:cytosol"/>
    <property type="evidence" value="ECO:0007669"/>
    <property type="project" value="TreeGrafter"/>
</dbReference>
<evidence type="ECO:0000256" key="1">
    <source>
        <dbReference type="ARBA" id="ARBA00006133"/>
    </source>
</evidence>
<dbReference type="Gene3D" id="1.25.40.720">
    <property type="entry name" value="Telomere length regulation protein 2, C-terminal domain"/>
    <property type="match status" value="2"/>
</dbReference>
<dbReference type="InterPro" id="IPR038528">
    <property type="entry name" value="TEL2_C_sf"/>
</dbReference>
<dbReference type="FunFam" id="1.25.40.720:FF:000004">
    <property type="entry name" value="WGS project CABT00000000 data, contig 2.6"/>
    <property type="match status" value="1"/>
</dbReference>
<reference evidence="4" key="2">
    <citation type="submission" date="2023-05" db="EMBL/GenBank/DDBJ databases">
        <authorList>
            <consortium name="Lawrence Berkeley National Laboratory"/>
            <person name="Steindorff A."/>
            <person name="Hensen N."/>
            <person name="Bonometti L."/>
            <person name="Westerberg I."/>
            <person name="Brannstrom I.O."/>
            <person name="Guillou S."/>
            <person name="Cros-Aarteil S."/>
            <person name="Calhoun S."/>
            <person name="Haridas S."/>
            <person name="Kuo A."/>
            <person name="Mondo S."/>
            <person name="Pangilinan J."/>
            <person name="Riley R."/>
            <person name="Labutti K."/>
            <person name="Andreopoulos B."/>
            <person name="Lipzen A."/>
            <person name="Chen C."/>
            <person name="Yanf M."/>
            <person name="Daum C."/>
            <person name="Ng V."/>
            <person name="Clum A."/>
            <person name="Ohm R."/>
            <person name="Martin F."/>
            <person name="Silar P."/>
            <person name="Natvig D."/>
            <person name="Lalanne C."/>
            <person name="Gautier V."/>
            <person name="Ament-Velasquez S.L."/>
            <person name="Kruys A."/>
            <person name="Hutchinson M.I."/>
            <person name="Powell A.J."/>
            <person name="Barry K."/>
            <person name="Miller A.N."/>
            <person name="Grigoriev I.V."/>
            <person name="Debuchy R."/>
            <person name="Gladieux P."/>
            <person name="Thoren M.H."/>
            <person name="Johannesson H."/>
        </authorList>
    </citation>
    <scope>NUCLEOTIDE SEQUENCE</scope>
    <source>
        <strain evidence="4">PSN293</strain>
    </source>
</reference>
<feature type="region of interest" description="Disordered" evidence="2">
    <location>
        <begin position="513"/>
        <end position="584"/>
    </location>
</feature>
<dbReference type="PANTHER" id="PTHR15830">
    <property type="entry name" value="TELOMERE LENGTH REGULATION PROTEIN TEL2 FAMILY MEMBER"/>
    <property type="match status" value="1"/>
</dbReference>
<evidence type="ECO:0000313" key="5">
    <source>
        <dbReference type="Proteomes" id="UP001301769"/>
    </source>
</evidence>
<proteinExistence type="inferred from homology"/>
<reference evidence="4" key="1">
    <citation type="journal article" date="2023" name="Mol. Phylogenet. Evol.">
        <title>Genome-scale phylogeny and comparative genomics of the fungal order Sordariales.</title>
        <authorList>
            <person name="Hensen N."/>
            <person name="Bonometti L."/>
            <person name="Westerberg I."/>
            <person name="Brannstrom I.O."/>
            <person name="Guillou S."/>
            <person name="Cros-Aarteil S."/>
            <person name="Calhoun S."/>
            <person name="Haridas S."/>
            <person name="Kuo A."/>
            <person name="Mondo S."/>
            <person name="Pangilinan J."/>
            <person name="Riley R."/>
            <person name="LaButti K."/>
            <person name="Andreopoulos B."/>
            <person name="Lipzen A."/>
            <person name="Chen C."/>
            <person name="Yan M."/>
            <person name="Daum C."/>
            <person name="Ng V."/>
            <person name="Clum A."/>
            <person name="Steindorff A."/>
            <person name="Ohm R.A."/>
            <person name="Martin F."/>
            <person name="Silar P."/>
            <person name="Natvig D.O."/>
            <person name="Lalanne C."/>
            <person name="Gautier V."/>
            <person name="Ament-Velasquez S.L."/>
            <person name="Kruys A."/>
            <person name="Hutchinson M.I."/>
            <person name="Powell A.J."/>
            <person name="Barry K."/>
            <person name="Miller A.N."/>
            <person name="Grigoriev I.V."/>
            <person name="Debuchy R."/>
            <person name="Gladieux P."/>
            <person name="Hiltunen Thoren M."/>
            <person name="Johannesson H."/>
        </authorList>
    </citation>
    <scope>NUCLEOTIDE SEQUENCE</scope>
    <source>
        <strain evidence="4">PSN293</strain>
    </source>
</reference>
<evidence type="ECO:0000256" key="2">
    <source>
        <dbReference type="SAM" id="MobiDB-lite"/>
    </source>
</evidence>
<sequence>MDGLLTPVSTYRASEKREETKPARKQTSHSAPKSAEDALEILRHEPDYDSLVTALRLLAAGKSAQDGGFNITSPGPLSAQIVQVLVSEIAPNYWTLLKEDSDGGKASSPFKHLLGCLGSITGVNSILVRLRALIQEARSEGKGVSKRPDISMNLRILLDLLCHVLEGDDCVWRIWNSATASLTSEAKIRPLTHEFVSLFGSGRVVSLSAEAAEVVTQPSNTNNDGTWPADALKYTQWLGRNIVRWLESRSAETQVKAWSELFVKTLQLGHSELLVKNVFLALVPAIDAQFRVLLEALRPTEQRKVLFTVLRILSQDYLNRLGDSHKDTSKPIISSAASAISNILGSDESLRSHLVEWLTSSSGAGLGEGIGIRRAVLAVVAQDKDSIVTVLEKSISQFGDQLYIKHSPILQQEVHAQVLLLSAGYAFRKSPIKLTMLMRSSVWLNTISNRLSAPHQRARFLGMVVGEALSGLVDKGEKRLDFHMEETNEEEGKWYKGLTQVADEIGTIGDLFTKQADKENPKPAGKPSIRKQAPVSKAPPKLPQQGFIIEELSDEEMEDDDLPTYAKPDSDEEDSDDDPTLITRNKPKAPVYIRDLITYLRDTDNYDRQKLALTTAPPLIRRKAGFGTEVSEHAEELASLLIGLQDKFEIDSFDELRAQGMVALIVAQAKMMGPWFAKTFFDGDYSISQRAAVLVVLGLGARELAGFETSTYATGGGAFPSKRLPEKVENLFLTPQNPSDRQLSATSSLKPLPPNALESVTKSLTSDFLAPLAASAADSATGPDVLKLSTFTSRLEEKQGSTDTKKVKIKHKPRPRIRNIPNTTAQLLYTSFFSPLTARFQAALHSSSSRTRGILFQPYLLSLYLKTLALLVHASGPSTLSLPEMTAELWRILLSTAVRAHAVGDLPVTQAILFGFLTMLDVNEGRMRDLCSEMGREVVEAQEWVADVFRGLRGGDGAGEEADVKMLAAGVLVRLNEGIESYQLVMVGDLIGFG</sequence>
<dbReference type="PANTHER" id="PTHR15830:SF10">
    <property type="entry name" value="TELOMERE LENGTH REGULATION PROTEIN TEL2 HOMOLOG"/>
    <property type="match status" value="1"/>
</dbReference>
<organism evidence="4 5">
    <name type="scientific">Rhypophila decipiens</name>
    <dbReference type="NCBI Taxonomy" id="261697"/>
    <lineage>
        <taxon>Eukaryota</taxon>
        <taxon>Fungi</taxon>
        <taxon>Dikarya</taxon>
        <taxon>Ascomycota</taxon>
        <taxon>Pezizomycotina</taxon>
        <taxon>Sordariomycetes</taxon>
        <taxon>Sordariomycetidae</taxon>
        <taxon>Sordariales</taxon>
        <taxon>Naviculisporaceae</taxon>
        <taxon>Rhypophila</taxon>
    </lineage>
</organism>
<comment type="similarity">
    <text evidence="1">Belongs to the TEL2 family.</text>
</comment>
<protein>
    <submittedName>
        <fullName evidence="4">DNA replication checkpoint protein tel2</fullName>
    </submittedName>
</protein>
<dbReference type="EMBL" id="MU858063">
    <property type="protein sequence ID" value="KAK4217016.1"/>
    <property type="molecule type" value="Genomic_DNA"/>
</dbReference>
<feature type="region of interest" description="Disordered" evidence="2">
    <location>
        <begin position="1"/>
        <end position="36"/>
    </location>
</feature>
<dbReference type="GO" id="GO:0051879">
    <property type="term" value="F:Hsp90 protein binding"/>
    <property type="evidence" value="ECO:0007669"/>
    <property type="project" value="TreeGrafter"/>
</dbReference>
<dbReference type="InterPro" id="IPR019337">
    <property type="entry name" value="Telomere_length_regulation_dom"/>
</dbReference>
<dbReference type="Proteomes" id="UP001301769">
    <property type="component" value="Unassembled WGS sequence"/>
</dbReference>
<feature type="domain" description="Telomere length regulation protein conserved" evidence="3">
    <location>
        <begin position="590"/>
        <end position="701"/>
    </location>
</feature>
<name>A0AAN6YE79_9PEZI</name>
<feature type="compositionally biased region" description="Basic and acidic residues" evidence="2">
    <location>
        <begin position="13"/>
        <end position="22"/>
    </location>
</feature>
<dbReference type="GO" id="GO:0051083">
    <property type="term" value="P:'de novo' cotranslational protein folding"/>
    <property type="evidence" value="ECO:0007669"/>
    <property type="project" value="TreeGrafter"/>
</dbReference>